<dbReference type="InterPro" id="IPR035684">
    <property type="entry name" value="ArgRS_core"/>
</dbReference>
<evidence type="ECO:0000256" key="2">
    <source>
        <dbReference type="ARBA" id="ARBA00005594"/>
    </source>
</evidence>
<feature type="domain" description="Arginyl tRNA synthetase N-terminal" evidence="14">
    <location>
        <begin position="5"/>
        <end position="97"/>
    </location>
</feature>
<dbReference type="Gene3D" id="3.30.1360.70">
    <property type="entry name" value="Arginyl tRNA synthetase N-terminal domain"/>
    <property type="match status" value="1"/>
</dbReference>
<protein>
    <recommendedName>
        <fullName evidence="11">Arginine--tRNA ligase</fullName>
        <ecNumber evidence="11">6.1.1.19</ecNumber>
    </recommendedName>
    <alternativeName>
        <fullName evidence="11">Arginyl-tRNA synthetase</fullName>
        <shortName evidence="11">ArgRS</shortName>
    </alternativeName>
</protein>
<comment type="similarity">
    <text evidence="2 11 12">Belongs to the class-I aminoacyl-tRNA synthetase family.</text>
</comment>
<feature type="short sequence motif" description="'HIGH' region" evidence="11">
    <location>
        <begin position="136"/>
        <end position="146"/>
    </location>
</feature>
<accession>A0A2D2CXR6</accession>
<evidence type="ECO:0000256" key="10">
    <source>
        <dbReference type="ARBA" id="ARBA00049339"/>
    </source>
</evidence>
<sequence>MNIFSDFHAIIAAILERIKASGRLPETLDASRFVVEPPKDAAHGDLATNVAMVFAKEAKPHFPNPRQLAVEIAAALVNEPNVAEAEVAGPGFINIRLKPSVYADVLRSVLAEGDAYGRPHGRGALAGRINVEYVSANPTGPMHVGHGRGAVFGDALANLLAFAGADVTREYYINDAGAQVDVLARSAFLRYREALGETIEIPEGLYPGDYLKVAGEAIAKAHGRALLDKPEAEWLEPVKRAAIDAMMEMIRDDLAALDIRHEVFFSERTLHAKVNGVSQIDKEIDELRARGLVYDGRLPPPKGQLPDDWEDREQTLFRSTDFGDDIDRPLKKSDGANTYFAADIAYHKSKIDRGFTTLVDVWGADHGGYVKRMAAAVAALSAGKVELDVKLCQLVKLMRNGEPVKMSKRSGDFVTLREVVDEVGVDAVRFMMLYRKNDAPLEFDLAKVIEQSKDNPVFYVQYAHARAKSAVRQALAAFPDLDVSPAALASVPLELLTDEGEIALAKAIAHFPRLVEQAAAAHEPHRVAFYLHDLASVFHAHWNKGKDRPQLRFVNADDRNSTCARIALVASLTCVLASGSRLLGVSAPDEMR</sequence>
<dbReference type="SMART" id="SM00836">
    <property type="entry name" value="DALR_1"/>
    <property type="match status" value="1"/>
</dbReference>
<keyword evidence="16" id="KW-1185">Reference proteome</keyword>
<feature type="domain" description="DALR anticodon binding" evidence="13">
    <location>
        <begin position="460"/>
        <end position="591"/>
    </location>
</feature>
<dbReference type="GO" id="GO:0005737">
    <property type="term" value="C:cytoplasm"/>
    <property type="evidence" value="ECO:0007669"/>
    <property type="project" value="UniProtKB-SubCell"/>
</dbReference>
<dbReference type="InterPro" id="IPR036695">
    <property type="entry name" value="Arg-tRNA-synth_N_sf"/>
</dbReference>
<keyword evidence="6 11" id="KW-0547">Nucleotide-binding</keyword>
<comment type="catalytic activity">
    <reaction evidence="10 11">
        <text>tRNA(Arg) + L-arginine + ATP = L-arginyl-tRNA(Arg) + AMP + diphosphate</text>
        <dbReference type="Rhea" id="RHEA:20301"/>
        <dbReference type="Rhea" id="RHEA-COMP:9658"/>
        <dbReference type="Rhea" id="RHEA-COMP:9673"/>
        <dbReference type="ChEBI" id="CHEBI:30616"/>
        <dbReference type="ChEBI" id="CHEBI:32682"/>
        <dbReference type="ChEBI" id="CHEBI:33019"/>
        <dbReference type="ChEBI" id="CHEBI:78442"/>
        <dbReference type="ChEBI" id="CHEBI:78513"/>
        <dbReference type="ChEBI" id="CHEBI:456215"/>
        <dbReference type="EC" id="6.1.1.19"/>
    </reaction>
</comment>
<evidence type="ECO:0000256" key="1">
    <source>
        <dbReference type="ARBA" id="ARBA00004496"/>
    </source>
</evidence>
<dbReference type="AlphaFoldDB" id="A0A2D2CXR6"/>
<dbReference type="SUPFAM" id="SSF55190">
    <property type="entry name" value="Arginyl-tRNA synthetase (ArgRS), N-terminal 'additional' domain"/>
    <property type="match status" value="1"/>
</dbReference>
<dbReference type="Proteomes" id="UP000230709">
    <property type="component" value="Chromosome"/>
</dbReference>
<dbReference type="SUPFAM" id="SSF52374">
    <property type="entry name" value="Nucleotidylyl transferase"/>
    <property type="match status" value="1"/>
</dbReference>
<evidence type="ECO:0000313" key="16">
    <source>
        <dbReference type="Proteomes" id="UP000230709"/>
    </source>
</evidence>
<dbReference type="InterPro" id="IPR001278">
    <property type="entry name" value="Arg-tRNA-ligase"/>
</dbReference>
<dbReference type="NCBIfam" id="TIGR00456">
    <property type="entry name" value="argS"/>
    <property type="match status" value="1"/>
</dbReference>
<evidence type="ECO:0000259" key="14">
    <source>
        <dbReference type="SMART" id="SM01016"/>
    </source>
</evidence>
<dbReference type="PRINTS" id="PR01038">
    <property type="entry name" value="TRNASYNTHARG"/>
</dbReference>
<keyword evidence="4 11" id="KW-0963">Cytoplasm</keyword>
<evidence type="ECO:0000313" key="15">
    <source>
        <dbReference type="EMBL" id="ATQ67525.1"/>
    </source>
</evidence>
<name>A0A2D2CXR6_METT3</name>
<keyword evidence="8 11" id="KW-0648">Protein biosynthesis</keyword>
<dbReference type="Pfam" id="PF03485">
    <property type="entry name" value="Arg_tRNA_synt_N"/>
    <property type="match status" value="1"/>
</dbReference>
<evidence type="ECO:0000256" key="4">
    <source>
        <dbReference type="ARBA" id="ARBA00022490"/>
    </source>
</evidence>
<dbReference type="GO" id="GO:0004814">
    <property type="term" value="F:arginine-tRNA ligase activity"/>
    <property type="evidence" value="ECO:0007669"/>
    <property type="project" value="UniProtKB-UniRule"/>
</dbReference>
<dbReference type="STRING" id="595536.GCA_000178815_03917"/>
<dbReference type="InterPro" id="IPR005148">
    <property type="entry name" value="Arg-tRNA-synth_N"/>
</dbReference>
<evidence type="ECO:0000259" key="13">
    <source>
        <dbReference type="SMART" id="SM00836"/>
    </source>
</evidence>
<evidence type="ECO:0000256" key="9">
    <source>
        <dbReference type="ARBA" id="ARBA00023146"/>
    </source>
</evidence>
<dbReference type="Pfam" id="PF05746">
    <property type="entry name" value="DALR_1"/>
    <property type="match status" value="1"/>
</dbReference>
<reference evidence="16" key="1">
    <citation type="submission" date="2017-10" db="EMBL/GenBank/DDBJ databases">
        <title>Completed PacBio SMRT sequence of Methylosinus trichosporium OB3b reveals presence of a third large plasmid.</title>
        <authorList>
            <person name="Charles T.C."/>
            <person name="Lynch M.D.J."/>
            <person name="Heil J.R."/>
            <person name="Cheng J."/>
        </authorList>
    </citation>
    <scope>NUCLEOTIDE SEQUENCE [LARGE SCALE GENOMIC DNA]</scope>
    <source>
        <strain evidence="16">OB3b</strain>
    </source>
</reference>
<evidence type="ECO:0000256" key="7">
    <source>
        <dbReference type="ARBA" id="ARBA00022840"/>
    </source>
</evidence>
<dbReference type="SMART" id="SM01016">
    <property type="entry name" value="Arg_tRNA_synt_N"/>
    <property type="match status" value="1"/>
</dbReference>
<evidence type="ECO:0000256" key="3">
    <source>
        <dbReference type="ARBA" id="ARBA00011245"/>
    </source>
</evidence>
<dbReference type="CDD" id="cd00671">
    <property type="entry name" value="ArgRS_core"/>
    <property type="match status" value="1"/>
</dbReference>
<dbReference type="GO" id="GO:0005524">
    <property type="term" value="F:ATP binding"/>
    <property type="evidence" value="ECO:0007669"/>
    <property type="project" value="UniProtKB-UniRule"/>
</dbReference>
<keyword evidence="9 11" id="KW-0030">Aminoacyl-tRNA synthetase</keyword>
<dbReference type="Pfam" id="PF00750">
    <property type="entry name" value="tRNA-synt_1d"/>
    <property type="match status" value="1"/>
</dbReference>
<dbReference type="Gene3D" id="1.10.730.10">
    <property type="entry name" value="Isoleucyl-tRNA Synthetase, Domain 1"/>
    <property type="match status" value="1"/>
</dbReference>
<keyword evidence="5 11" id="KW-0436">Ligase</keyword>
<dbReference type="PROSITE" id="PS00178">
    <property type="entry name" value="AA_TRNA_LIGASE_I"/>
    <property type="match status" value="1"/>
</dbReference>
<dbReference type="InterPro" id="IPR014729">
    <property type="entry name" value="Rossmann-like_a/b/a_fold"/>
</dbReference>
<dbReference type="Gene3D" id="3.40.50.620">
    <property type="entry name" value="HUPs"/>
    <property type="match status" value="1"/>
</dbReference>
<dbReference type="KEGG" id="mtw:CQW49_06210"/>
<dbReference type="PANTHER" id="PTHR11956">
    <property type="entry name" value="ARGINYL-TRNA SYNTHETASE"/>
    <property type="match status" value="1"/>
</dbReference>
<dbReference type="SUPFAM" id="SSF47323">
    <property type="entry name" value="Anticodon-binding domain of a subclass of class I aminoacyl-tRNA synthetases"/>
    <property type="match status" value="1"/>
</dbReference>
<dbReference type="EC" id="6.1.1.19" evidence="11"/>
<keyword evidence="7 11" id="KW-0067">ATP-binding</keyword>
<gene>
    <name evidence="11" type="primary">argS</name>
    <name evidence="15" type="ORF">CQW49_06210</name>
</gene>
<evidence type="ECO:0000256" key="11">
    <source>
        <dbReference type="HAMAP-Rule" id="MF_00123"/>
    </source>
</evidence>
<organism evidence="15 16">
    <name type="scientific">Methylosinus trichosporium (strain ATCC 35070 / NCIMB 11131 / UNIQEM 75 / OB3b)</name>
    <dbReference type="NCBI Taxonomy" id="595536"/>
    <lineage>
        <taxon>Bacteria</taxon>
        <taxon>Pseudomonadati</taxon>
        <taxon>Pseudomonadota</taxon>
        <taxon>Alphaproteobacteria</taxon>
        <taxon>Hyphomicrobiales</taxon>
        <taxon>Methylocystaceae</taxon>
        <taxon>Methylosinus</taxon>
    </lineage>
</organism>
<dbReference type="GO" id="GO:0006420">
    <property type="term" value="P:arginyl-tRNA aminoacylation"/>
    <property type="evidence" value="ECO:0007669"/>
    <property type="project" value="UniProtKB-UniRule"/>
</dbReference>
<dbReference type="InterPro" id="IPR008909">
    <property type="entry name" value="DALR_anticod-bd"/>
</dbReference>
<dbReference type="FunFam" id="3.40.50.620:FF:000062">
    <property type="entry name" value="Arginine--tRNA ligase"/>
    <property type="match status" value="1"/>
</dbReference>
<dbReference type="RefSeq" id="WP_003614152.1">
    <property type="nucleotide sequence ID" value="NZ_ADVE02000001.1"/>
</dbReference>
<evidence type="ECO:0000256" key="6">
    <source>
        <dbReference type="ARBA" id="ARBA00022741"/>
    </source>
</evidence>
<dbReference type="PANTHER" id="PTHR11956:SF5">
    <property type="entry name" value="ARGININE--TRNA LIGASE, CYTOPLASMIC"/>
    <property type="match status" value="1"/>
</dbReference>
<evidence type="ECO:0000256" key="8">
    <source>
        <dbReference type="ARBA" id="ARBA00022917"/>
    </source>
</evidence>
<comment type="subcellular location">
    <subcellularLocation>
        <location evidence="1 11">Cytoplasm</location>
    </subcellularLocation>
</comment>
<dbReference type="InterPro" id="IPR009080">
    <property type="entry name" value="tRNAsynth_Ia_anticodon-bd"/>
</dbReference>
<dbReference type="HAMAP" id="MF_00123">
    <property type="entry name" value="Arg_tRNA_synth"/>
    <property type="match status" value="1"/>
</dbReference>
<evidence type="ECO:0000256" key="12">
    <source>
        <dbReference type="RuleBase" id="RU363038"/>
    </source>
</evidence>
<evidence type="ECO:0000256" key="5">
    <source>
        <dbReference type="ARBA" id="ARBA00022598"/>
    </source>
</evidence>
<dbReference type="InterPro" id="IPR001412">
    <property type="entry name" value="aa-tRNA-synth_I_CS"/>
</dbReference>
<dbReference type="EMBL" id="CP023737">
    <property type="protein sequence ID" value="ATQ67525.1"/>
    <property type="molecule type" value="Genomic_DNA"/>
</dbReference>
<comment type="subunit">
    <text evidence="3 11">Monomer.</text>
</comment>
<proteinExistence type="inferred from homology"/>